<name>R4UXH4_COPFO</name>
<sequence>MTFAAQQAQTFISAALGSVITNAVANGLKGGTQPIALTNSIIGGLQMGTNWIAYDLAINCLKKHNIVKKNLEDPKGNKVLVYFIGGVGAGVVSTLINYPLSKLQTNLSGQSSPLNVKEFFKTLGQNIPGTVGFNVAFRSFNDIIPTPKDSLGRWVRNQGVSLIGGAGSRIGSLPLNLSNNIGICQQIHGFIEGIVPTIVQNDATKNFKEILGFITD</sequence>
<accession>R4UXH4</accession>
<evidence type="ECO:0000256" key="3">
    <source>
        <dbReference type="ARBA" id="ARBA00023136"/>
    </source>
</evidence>
<dbReference type="GO" id="GO:0016020">
    <property type="term" value="C:membrane"/>
    <property type="evidence" value="ECO:0007669"/>
    <property type="project" value="UniProtKB-SubCell"/>
</dbReference>
<organism evidence="5">
    <name type="scientific">Coptotermes formosanus</name>
    <name type="common">Formosan subterranean termite</name>
    <dbReference type="NCBI Taxonomy" id="36987"/>
    <lineage>
        <taxon>Eukaryota</taxon>
        <taxon>Metazoa</taxon>
        <taxon>Ecdysozoa</taxon>
        <taxon>Arthropoda</taxon>
        <taxon>Hexapoda</taxon>
        <taxon>Insecta</taxon>
        <taxon>Pterygota</taxon>
        <taxon>Neoptera</taxon>
        <taxon>Polyneoptera</taxon>
        <taxon>Dictyoptera</taxon>
        <taxon>Blattodea</taxon>
        <taxon>Blattoidea</taxon>
        <taxon>Termitoidae</taxon>
        <taxon>Rhinotermitidae</taxon>
        <taxon>Coptotermes</taxon>
    </lineage>
</organism>
<dbReference type="InterPro" id="IPR023395">
    <property type="entry name" value="MCP_dom_sf"/>
</dbReference>
<protein>
    <submittedName>
        <fullName evidence="5">Uncharacterized protein</fullName>
    </submittedName>
</protein>
<comment type="subcellular location">
    <subcellularLocation>
        <location evidence="1">Membrane</location>
    </subcellularLocation>
</comment>
<keyword evidence="2 4" id="KW-0812">Transmembrane</keyword>
<feature type="transmembrane region" description="Helical" evidence="4">
    <location>
        <begin position="79"/>
        <end position="100"/>
    </location>
</feature>
<keyword evidence="3 4" id="KW-0472">Membrane</keyword>
<proteinExistence type="evidence at transcript level"/>
<evidence type="ECO:0000256" key="2">
    <source>
        <dbReference type="ARBA" id="ARBA00022692"/>
    </source>
</evidence>
<evidence type="ECO:0000256" key="4">
    <source>
        <dbReference type="SAM" id="Phobius"/>
    </source>
</evidence>
<keyword evidence="4" id="KW-1133">Transmembrane helix</keyword>
<dbReference type="SUPFAM" id="SSF103506">
    <property type="entry name" value="Mitochondrial carrier"/>
    <property type="match status" value="1"/>
</dbReference>
<dbReference type="AlphaFoldDB" id="R4UXH4"/>
<evidence type="ECO:0000313" key="5">
    <source>
        <dbReference type="EMBL" id="AGM33011.1"/>
    </source>
</evidence>
<reference evidence="5" key="1">
    <citation type="submission" date="2013-03" db="EMBL/GenBank/DDBJ databases">
        <title>Immune-Related transcriptome of Coptotermes formosanus Shiraki workers: the defense mechanism.</title>
        <authorList>
            <person name="Hussain A."/>
            <person name="Li Y.F."/>
            <person name="Wen S.Y."/>
        </authorList>
    </citation>
    <scope>NUCLEOTIDE SEQUENCE</scope>
</reference>
<evidence type="ECO:0000256" key="1">
    <source>
        <dbReference type="ARBA" id="ARBA00004370"/>
    </source>
</evidence>
<dbReference type="EMBL" id="KC741187">
    <property type="protein sequence ID" value="AGM33011.1"/>
    <property type="molecule type" value="mRNA"/>
</dbReference>